<evidence type="ECO:0000313" key="2">
    <source>
        <dbReference type="EMBL" id="CRH03163.1"/>
    </source>
</evidence>
<protein>
    <submittedName>
        <fullName evidence="2">Uncharacterized protein</fullName>
    </submittedName>
</protein>
<evidence type="ECO:0000256" key="1">
    <source>
        <dbReference type="SAM" id="MobiDB-lite"/>
    </source>
</evidence>
<dbReference type="RefSeq" id="XP_028535649.1">
    <property type="nucleotide sequence ID" value="XM_028679984.1"/>
</dbReference>
<sequence length="2191" mass="258579">NNNENNDNNNNNENNDNNNNNENNDNNNNNNNNNDNDENDNNDNDENDNNNNENKNEKNDNNNNNENKNEKNDNDNNDNDENDDNNNNNENNDNDENDNNNNENENKKNDNNNNNNENKKNDNDNDNNNHESYNFYNESSFSLLKKKDNNSIYCNNTYINEQLMNQKNVHNNEVSENNVNNIYAGNTNNHINNSNNKKNKLFLIGVDKESHEKKIIEKNSYSSVDTSLSYNNVLIKNNVNLDKDHYQVFDSLGKKNYEINKNTLFLNNFNNKELSDNKFKNRNSNNTFNVNSNDFSKNVPSMYENNNLNDTDVQLFNNNLHNHYLTNSTTVVQHILNVKNTNNSYYEKGSINCSSAVNNNEIENNEKYYKNKYNGNDFIYYETNRDSVNYSNMNNFNMPNIVTDQIDKSNSNTYMNNFNNTLRAYDKNMNYNLNETYDYKFNNENALKDSNNHEQELYKNVKNKMNDELMLFRKKKVKNWSTNSSENIKMRNQCDDASINGNNNLMNREEYNIVKKKKITHYVDKDKENTSSLDNSIINYDINLRRCSSNIDIKMEFLNETKEKKITKKPILNKNDLYLESNESNAIDHNNNIGANFHCEIKSEKNNIEIVKGNKTLVNREGKYNSVNYSTYNNNYIDLNSINGVRYINENKNSNKNNYLYRGNIMENTNVYLTRCSNNKNDDKFIYDTSSIYNKNIIENNSSNLIDSDKFTDINKKNDININCKCIPNHQNNKLITNEEDMCLNKVSNNNINLDIVSNDNKSHEENYPFNNKLNCDMQYNYSEQISTICDKKDHALENYDSLLNKKKNEKQGRKQKQGKRQKRNSLNDTEINYIMNQNKIMQGKNNDSYNNEKFISPLNEKTNISLYKSNEELQNSFSKDNMNYDISGKNESKQKVLIDVLKNKVNLANKEDISGMEYYRDYESSQSIKGDILKNEKFPFIFYDSGIRNLVVYYKEDYNGEIKSKYFSAQRFGHATAKKIALNFLRSLGINVDYMENNNIFSYEKDTKSKLYNIGKVKMHINKEENSDINLTYDKKKRNVIVSWINKYKGYNFRKFSTQRFGFDVALCLSIDFYRNLGGLKEEEELRNYINEVNNNFRNNRNLANKKKKKTINDKINENTNYIDNVPINNDKNIYDNTTLFFINNIKHNVENIKKKNMDSNDNNDFHKYTNLFYTSDNFYHILEYKLKKFKEYFNNDNVKINKIYQYDFFLNRSFYFLYLKYLENVKSLLNDENFRNCSQMCEEIKTYSINSYKKVQDSIMKYYRNKKSMDYFKIIDSYCDNDVHKNFNNSTFNYFISKMDCYRDEDILMKGYYTSDDSKVYEILFLTNDNKNIIDTCNINLDNNKNNKVEINNNNNNKRITRNVNNEKKRDYQEFHFYYSNKRKKKYNDDDNNDEDDDDEIWDYNEKKKSKKRKKYISKYKKKNNNKIKNRNSLISKNNNIINSKKNESCFMDEKLENKVSIKNENSSYSKNKKFLSTSKNINNLLMKGKKYILCYNYMGKIQVKVFSADIYGIVTAQKKSVVFLQQVKKELKTDGKILYSDYDSKIAFDVTNSLLENVLLNSSEQDNYSLNDSEYVSYPFNVNNGKNQRKRRRNIIDESYEKEDEEEEIIEEEKINKKEGKENEEEEHKGSAQEICYGNNEVEKTEQEMENVLKNKVNEVNANTNNNNNYPNTYNKNNLKENIFLNNKISDYTNYQNVHYFYGKEESNENKKNDENCYAKKMVMNDVHGNENAENSIKNYLENDKFYEINDTESKDYIIKDGYGNILENKSCDNFINNNSVEIKSYENNISNNETGRNGNRNNIEYMKNVSYQNQLKGDINAIKNADSISLINKKEKNTNNTNIEDVEKENKILSANENETNFVNQNNSSVHNNSNVKNAFSAYEKKNIMENVKQNVNNSNSYNKLNCGKKIIKGFLTLRKEKSIFSNVKRVYSLYELYNKIINDSDYSDFLSQNNNQKLSKNKKDQQNENILHKNLSTKISKTGNIKKIVENEKSDKNEKENELVNKNENQNQNTYEDENGIESEIENENGTIEKKNLSINLKTKELKRNNTIYKIYNVKNDWSGLVKYSTSKGIVKIPKICVHKLARKKGYMKLTCIIYRGKGEFVSYFLQRSNKKINGRNSLKNEGNNNNFTNSYAYYNTNEKGSYTRLNNYECNSLSKEKGIQENKKYFLREKQSNIFTENILC</sequence>
<feature type="region of interest" description="Disordered" evidence="1">
    <location>
        <begin position="1991"/>
        <end position="2020"/>
    </location>
</feature>
<organism evidence="2 3">
    <name type="scientific">Plasmodium relictum</name>
    <dbReference type="NCBI Taxonomy" id="85471"/>
    <lineage>
        <taxon>Eukaryota</taxon>
        <taxon>Sar</taxon>
        <taxon>Alveolata</taxon>
        <taxon>Apicomplexa</taxon>
        <taxon>Aconoidasida</taxon>
        <taxon>Haemosporida</taxon>
        <taxon>Plasmodiidae</taxon>
        <taxon>Plasmodium</taxon>
        <taxon>Plasmodium (Haemamoeba)</taxon>
    </lineage>
</organism>
<feature type="region of interest" description="Disordered" evidence="1">
    <location>
        <begin position="1604"/>
        <end position="1638"/>
    </location>
</feature>
<feature type="compositionally biased region" description="Acidic residues" evidence="1">
    <location>
        <begin position="35"/>
        <end position="48"/>
    </location>
</feature>
<feature type="region of interest" description="Disordered" evidence="1">
    <location>
        <begin position="804"/>
        <end position="830"/>
    </location>
</feature>
<dbReference type="VEuPathDB" id="PlasmoDB:PRELSG_0218900"/>
<feature type="compositionally biased region" description="Low complexity" evidence="1">
    <location>
        <begin position="1"/>
        <end position="34"/>
    </location>
</feature>
<name>A0A1J1HCN1_PLARL</name>
<gene>
    <name evidence="2" type="ORF">PRELSG_0218900</name>
</gene>
<accession>A0A1J1HCN1</accession>
<dbReference type="OrthoDB" id="386386at2759"/>
<keyword evidence="3" id="KW-1185">Reference proteome</keyword>
<feature type="compositionally biased region" description="Basic residues" evidence="1">
    <location>
        <begin position="805"/>
        <end position="824"/>
    </location>
</feature>
<feature type="compositionally biased region" description="Basic and acidic residues" evidence="1">
    <location>
        <begin position="1615"/>
        <end position="1634"/>
    </location>
</feature>
<dbReference type="GeneID" id="39734608"/>
<feature type="compositionally biased region" description="Acidic residues" evidence="1">
    <location>
        <begin position="75"/>
        <end position="84"/>
    </location>
</feature>
<dbReference type="Proteomes" id="UP000220158">
    <property type="component" value="Chromosome 2"/>
</dbReference>
<feature type="region of interest" description="Disordered" evidence="1">
    <location>
        <begin position="1"/>
        <end position="134"/>
    </location>
</feature>
<dbReference type="EMBL" id="LN835297">
    <property type="protein sequence ID" value="CRH03163.1"/>
    <property type="molecule type" value="Genomic_DNA"/>
</dbReference>
<dbReference type="KEGG" id="prel:PRELSG_0218900"/>
<feature type="compositionally biased region" description="Basic and acidic residues" evidence="1">
    <location>
        <begin position="117"/>
        <end position="129"/>
    </location>
</feature>
<feature type="compositionally biased region" description="Acidic residues" evidence="1">
    <location>
        <begin position="1604"/>
        <end position="1614"/>
    </location>
</feature>
<evidence type="ECO:0000313" key="3">
    <source>
        <dbReference type="Proteomes" id="UP000220158"/>
    </source>
</evidence>
<reference evidence="2 3" key="1">
    <citation type="submission" date="2015-04" db="EMBL/GenBank/DDBJ databases">
        <authorList>
            <consortium name="Pathogen Informatics"/>
        </authorList>
    </citation>
    <scope>NUCLEOTIDE SEQUENCE [LARGE SCALE GENOMIC DNA]</scope>
    <source>
        <strain evidence="2 3">SGS1</strain>
    </source>
</reference>
<proteinExistence type="predicted"/>
<feature type="compositionally biased region" description="Basic and acidic residues" evidence="1">
    <location>
        <begin position="1992"/>
        <end position="2010"/>
    </location>
</feature>
<feature type="non-terminal residue" evidence="2">
    <location>
        <position position="1"/>
    </location>
</feature>